<keyword evidence="5 6" id="KW-0472">Membrane</keyword>
<dbReference type="OrthoDB" id="8553030at2"/>
<dbReference type="GO" id="GO:0007165">
    <property type="term" value="P:signal transduction"/>
    <property type="evidence" value="ECO:0007669"/>
    <property type="project" value="UniProtKB-ARBA"/>
</dbReference>
<evidence type="ECO:0000256" key="1">
    <source>
        <dbReference type="ARBA" id="ARBA00001946"/>
    </source>
</evidence>
<dbReference type="GO" id="GO:0016020">
    <property type="term" value="C:membrane"/>
    <property type="evidence" value="ECO:0007669"/>
    <property type="project" value="UniProtKB-SubCell"/>
</dbReference>
<name>A0A1A8T857_9GAMM</name>
<dbReference type="SMART" id="SM00052">
    <property type="entry name" value="EAL"/>
    <property type="match status" value="1"/>
</dbReference>
<keyword evidence="4 6" id="KW-1133">Transmembrane helix</keyword>
<sequence length="746" mass="83762">MTRFKRNFICYGVFFFLLGIGIFFTHQTEDIKRKEQVALIQEFAVAQARAIERRLISSLSATYFLALELDHLGSPERFAYYAHNIIDSIGGISNLQLAPGGVVSMIYPLEGNEAALGHNILKDDKRRKDAIDAIRDKALTLAGPFNLVQGGTAVIGRNPVFIKNNGVDEFWGFVSALIYLDDLIKATDLKALEQKGFRYQLSHFDPDKGQNDVFVKSVQPLDDIVASTNINVPNNVWRLFLSQKEPNGLMVYVIGYAVTLLVALFAVFSLRYILLEPERLKLIIRLKTRELEKLAFYDPLTQLANRRLFLEKVSIACLNSDKSRCALMYLDLDRFKEINDRLGHDAGDVLLLVIAARLTSIVEGKGLVARLGGDEFAILLSDYRDRKAVKLLAQELLKSINEPVVLQGKNYSVSASIGVTLIPEDGDSSEEVLGHADMAMYKAKELGRNNAYFFKERLKKKEFKQDCMDGLKNIEDELSLAIENQELMLCYQPLINMREGDVVACEAMICWHHPEKGVLHHSVFWPLAQESEKMVDVGYWVFEQACLTIQSQLEEASVALPVCVNLAYKHFIKPDFIDVITSILKASNVPAHYLILELDESIVINGSKSEIAKLATLREMGVSISIDGFNTGYSFLSTLTNLPVDTIKIAPQSIRHLEVSREQQSLVHDIISLAHIMGVNVVVEGIERDKQAALLKQYGCDIGQGYLYSKPMEKNMLAFYLSSKKSETELSDLLKKAALQPKYSEN</sequence>
<dbReference type="CDD" id="cd01949">
    <property type="entry name" value="GGDEF"/>
    <property type="match status" value="1"/>
</dbReference>
<dbReference type="PROSITE" id="PS50839">
    <property type="entry name" value="CHASE"/>
    <property type="match status" value="1"/>
</dbReference>
<feature type="domain" description="EAL" evidence="8">
    <location>
        <begin position="471"/>
        <end position="725"/>
    </location>
</feature>
<organism evidence="10 11">
    <name type="scientific">Marinomonas spartinae</name>
    <dbReference type="NCBI Taxonomy" id="1792290"/>
    <lineage>
        <taxon>Bacteria</taxon>
        <taxon>Pseudomonadati</taxon>
        <taxon>Pseudomonadota</taxon>
        <taxon>Gammaproteobacteria</taxon>
        <taxon>Oceanospirillales</taxon>
        <taxon>Oceanospirillaceae</taxon>
        <taxon>Marinomonas</taxon>
    </lineage>
</organism>
<dbReference type="InterPro" id="IPR035919">
    <property type="entry name" value="EAL_sf"/>
</dbReference>
<evidence type="ECO:0000256" key="6">
    <source>
        <dbReference type="SAM" id="Phobius"/>
    </source>
</evidence>
<dbReference type="SMART" id="SM00267">
    <property type="entry name" value="GGDEF"/>
    <property type="match status" value="1"/>
</dbReference>
<dbReference type="InterPro" id="IPR006189">
    <property type="entry name" value="CHASE_dom"/>
</dbReference>
<feature type="transmembrane region" description="Helical" evidence="6">
    <location>
        <begin position="249"/>
        <end position="274"/>
    </location>
</feature>
<evidence type="ECO:0000256" key="4">
    <source>
        <dbReference type="ARBA" id="ARBA00022989"/>
    </source>
</evidence>
<feature type="transmembrane region" description="Helical" evidence="6">
    <location>
        <begin position="7"/>
        <end position="26"/>
    </location>
</feature>
<evidence type="ECO:0000313" key="10">
    <source>
        <dbReference type="EMBL" id="SBS28521.1"/>
    </source>
</evidence>
<dbReference type="InterPro" id="IPR042240">
    <property type="entry name" value="CHASE_sf"/>
</dbReference>
<proteinExistence type="predicted"/>
<accession>A0A1A8T857</accession>
<evidence type="ECO:0000259" key="8">
    <source>
        <dbReference type="PROSITE" id="PS50883"/>
    </source>
</evidence>
<feature type="domain" description="CHASE" evidence="7">
    <location>
        <begin position="102"/>
        <end position="192"/>
    </location>
</feature>
<dbReference type="RefSeq" id="WP_067013730.1">
    <property type="nucleotide sequence ID" value="NZ_FLOB01000002.1"/>
</dbReference>
<dbReference type="SUPFAM" id="SSF141868">
    <property type="entry name" value="EAL domain-like"/>
    <property type="match status" value="1"/>
</dbReference>
<evidence type="ECO:0000259" key="7">
    <source>
        <dbReference type="PROSITE" id="PS50839"/>
    </source>
</evidence>
<evidence type="ECO:0000259" key="9">
    <source>
        <dbReference type="PROSITE" id="PS50887"/>
    </source>
</evidence>
<dbReference type="SUPFAM" id="SSF55073">
    <property type="entry name" value="Nucleotide cyclase"/>
    <property type="match status" value="1"/>
</dbReference>
<dbReference type="CDD" id="cd01948">
    <property type="entry name" value="EAL"/>
    <property type="match status" value="1"/>
</dbReference>
<keyword evidence="11" id="KW-1185">Reference proteome</keyword>
<dbReference type="InterPro" id="IPR000160">
    <property type="entry name" value="GGDEF_dom"/>
</dbReference>
<protein>
    <submittedName>
        <fullName evidence="10">Phytochrome-like protein cph2</fullName>
    </submittedName>
</protein>
<dbReference type="FunFam" id="3.30.70.270:FF:000001">
    <property type="entry name" value="Diguanylate cyclase domain protein"/>
    <property type="match status" value="1"/>
</dbReference>
<evidence type="ECO:0000256" key="5">
    <source>
        <dbReference type="ARBA" id="ARBA00023136"/>
    </source>
</evidence>
<dbReference type="Gene3D" id="3.20.20.450">
    <property type="entry name" value="EAL domain"/>
    <property type="match status" value="1"/>
</dbReference>
<dbReference type="InterPro" id="IPR029787">
    <property type="entry name" value="Nucleotide_cyclase"/>
</dbReference>
<dbReference type="GO" id="GO:0003824">
    <property type="term" value="F:catalytic activity"/>
    <property type="evidence" value="ECO:0007669"/>
    <property type="project" value="UniProtKB-ARBA"/>
</dbReference>
<dbReference type="PANTHER" id="PTHR44757:SF2">
    <property type="entry name" value="BIOFILM ARCHITECTURE MAINTENANCE PROTEIN MBAA"/>
    <property type="match status" value="1"/>
</dbReference>
<dbReference type="PROSITE" id="PS50887">
    <property type="entry name" value="GGDEF"/>
    <property type="match status" value="1"/>
</dbReference>
<dbReference type="AlphaFoldDB" id="A0A1A8T857"/>
<dbReference type="PROSITE" id="PS50883">
    <property type="entry name" value="EAL"/>
    <property type="match status" value="1"/>
</dbReference>
<dbReference type="PANTHER" id="PTHR44757">
    <property type="entry name" value="DIGUANYLATE CYCLASE DGCP"/>
    <property type="match status" value="1"/>
</dbReference>
<dbReference type="InterPro" id="IPR043128">
    <property type="entry name" value="Rev_trsase/Diguanyl_cyclase"/>
</dbReference>
<dbReference type="Proteomes" id="UP000092544">
    <property type="component" value="Unassembled WGS sequence"/>
</dbReference>
<dbReference type="Gene3D" id="3.30.70.270">
    <property type="match status" value="1"/>
</dbReference>
<dbReference type="Gene3D" id="3.30.450.350">
    <property type="entry name" value="CHASE domain"/>
    <property type="match status" value="1"/>
</dbReference>
<feature type="domain" description="GGDEF" evidence="9">
    <location>
        <begin position="323"/>
        <end position="456"/>
    </location>
</feature>
<dbReference type="SMART" id="SM01079">
    <property type="entry name" value="CHASE"/>
    <property type="match status" value="1"/>
</dbReference>
<dbReference type="EMBL" id="FLOB01000002">
    <property type="protein sequence ID" value="SBS28521.1"/>
    <property type="molecule type" value="Genomic_DNA"/>
</dbReference>
<dbReference type="Pfam" id="PF03924">
    <property type="entry name" value="CHASE"/>
    <property type="match status" value="1"/>
</dbReference>
<evidence type="ECO:0000256" key="2">
    <source>
        <dbReference type="ARBA" id="ARBA00004370"/>
    </source>
</evidence>
<evidence type="ECO:0000313" key="11">
    <source>
        <dbReference type="Proteomes" id="UP000092544"/>
    </source>
</evidence>
<dbReference type="STRING" id="1792290.MSP8886_01208"/>
<comment type="cofactor">
    <cofactor evidence="1">
        <name>Mg(2+)</name>
        <dbReference type="ChEBI" id="CHEBI:18420"/>
    </cofactor>
</comment>
<dbReference type="InterPro" id="IPR001633">
    <property type="entry name" value="EAL_dom"/>
</dbReference>
<dbReference type="InterPro" id="IPR052155">
    <property type="entry name" value="Biofilm_reg_signaling"/>
</dbReference>
<reference evidence="10 11" key="1">
    <citation type="submission" date="2016-06" db="EMBL/GenBank/DDBJ databases">
        <authorList>
            <person name="Kjaerup R.B."/>
            <person name="Dalgaard T.S."/>
            <person name="Juul-Madsen H.R."/>
        </authorList>
    </citation>
    <scope>NUCLEOTIDE SEQUENCE [LARGE SCALE GENOMIC DNA]</scope>
    <source>
        <strain evidence="10 11">CECT 8886</strain>
    </source>
</reference>
<dbReference type="NCBIfam" id="TIGR00254">
    <property type="entry name" value="GGDEF"/>
    <property type="match status" value="1"/>
</dbReference>
<evidence type="ECO:0000256" key="3">
    <source>
        <dbReference type="ARBA" id="ARBA00022692"/>
    </source>
</evidence>
<comment type="subcellular location">
    <subcellularLocation>
        <location evidence="2">Membrane</location>
    </subcellularLocation>
</comment>
<dbReference type="Pfam" id="PF00990">
    <property type="entry name" value="GGDEF"/>
    <property type="match status" value="1"/>
</dbReference>
<gene>
    <name evidence="10" type="primary">cph2_5</name>
    <name evidence="10" type="ORF">MSP8886_01208</name>
</gene>
<dbReference type="Pfam" id="PF00563">
    <property type="entry name" value="EAL"/>
    <property type="match status" value="1"/>
</dbReference>
<keyword evidence="3 6" id="KW-0812">Transmembrane</keyword>